<organism evidence="4 5">
    <name type="scientific">Scleroderma citrinum Foug A</name>
    <dbReference type="NCBI Taxonomy" id="1036808"/>
    <lineage>
        <taxon>Eukaryota</taxon>
        <taxon>Fungi</taxon>
        <taxon>Dikarya</taxon>
        <taxon>Basidiomycota</taxon>
        <taxon>Agaricomycotina</taxon>
        <taxon>Agaricomycetes</taxon>
        <taxon>Agaricomycetidae</taxon>
        <taxon>Boletales</taxon>
        <taxon>Sclerodermatineae</taxon>
        <taxon>Sclerodermataceae</taxon>
        <taxon>Scleroderma</taxon>
    </lineage>
</organism>
<proteinExistence type="inferred from homology"/>
<dbReference type="Gene3D" id="3.40.50.300">
    <property type="entry name" value="P-loop containing nucleotide triphosphate hydrolases"/>
    <property type="match status" value="1"/>
</dbReference>
<comment type="similarity">
    <text evidence="1">Belongs to the TRAFAC class dynamin-like GTPase superfamily. IRG family.</text>
</comment>
<dbReference type="SUPFAM" id="SSF52540">
    <property type="entry name" value="P-loop containing nucleoside triphosphate hydrolases"/>
    <property type="match status" value="1"/>
</dbReference>
<dbReference type="InterPro" id="IPR030385">
    <property type="entry name" value="G_IRG_dom"/>
</dbReference>
<dbReference type="InterPro" id="IPR027417">
    <property type="entry name" value="P-loop_NTPase"/>
</dbReference>
<dbReference type="Proteomes" id="UP000053989">
    <property type="component" value="Unassembled WGS sequence"/>
</dbReference>
<evidence type="ECO:0000259" key="3">
    <source>
        <dbReference type="PROSITE" id="PS51716"/>
    </source>
</evidence>
<dbReference type="PANTHER" id="PTHR14143:SF1">
    <property type="entry name" value="IRG-TYPE G DOMAIN-CONTAINING PROTEIN"/>
    <property type="match status" value="1"/>
</dbReference>
<evidence type="ECO:0000256" key="2">
    <source>
        <dbReference type="SAM" id="MobiDB-lite"/>
    </source>
</evidence>
<dbReference type="InterPro" id="IPR007743">
    <property type="entry name" value="Immunity-related_GTPase-like"/>
</dbReference>
<dbReference type="GO" id="GO:0005525">
    <property type="term" value="F:GTP binding"/>
    <property type="evidence" value="ECO:0007669"/>
    <property type="project" value="InterPro"/>
</dbReference>
<dbReference type="PROSITE" id="PS51716">
    <property type="entry name" value="G_IRG"/>
    <property type="match status" value="1"/>
</dbReference>
<dbReference type="GO" id="GO:0016020">
    <property type="term" value="C:membrane"/>
    <property type="evidence" value="ECO:0007669"/>
    <property type="project" value="InterPro"/>
</dbReference>
<accession>A0A0C3DWY3</accession>
<name>A0A0C3DWY3_9AGAM</name>
<evidence type="ECO:0000313" key="4">
    <source>
        <dbReference type="EMBL" id="KIM60679.1"/>
    </source>
</evidence>
<dbReference type="HOGENOM" id="CLU_034479_0_0_1"/>
<dbReference type="STRING" id="1036808.A0A0C3DWY3"/>
<dbReference type="EMBL" id="KN822059">
    <property type="protein sequence ID" value="KIM60679.1"/>
    <property type="molecule type" value="Genomic_DNA"/>
</dbReference>
<dbReference type="PANTHER" id="PTHR14143">
    <property type="entry name" value="INTERFERON-INDUCIBLE GTPASE FAMILY MEMBER"/>
    <property type="match status" value="1"/>
</dbReference>
<evidence type="ECO:0000313" key="5">
    <source>
        <dbReference type="Proteomes" id="UP000053989"/>
    </source>
</evidence>
<protein>
    <recommendedName>
        <fullName evidence="3">IRG-type G domain-containing protein</fullName>
    </recommendedName>
</protein>
<dbReference type="AlphaFoldDB" id="A0A0C3DWY3"/>
<feature type="region of interest" description="Disordered" evidence="2">
    <location>
        <begin position="237"/>
        <end position="264"/>
    </location>
</feature>
<dbReference type="OrthoDB" id="422720at2759"/>
<gene>
    <name evidence="4" type="ORF">SCLCIDRAFT_1216586</name>
</gene>
<reference evidence="4 5" key="1">
    <citation type="submission" date="2014-04" db="EMBL/GenBank/DDBJ databases">
        <authorList>
            <consortium name="DOE Joint Genome Institute"/>
            <person name="Kuo A."/>
            <person name="Kohler A."/>
            <person name="Nagy L.G."/>
            <person name="Floudas D."/>
            <person name="Copeland A."/>
            <person name="Barry K.W."/>
            <person name="Cichocki N."/>
            <person name="Veneault-Fourrey C."/>
            <person name="LaButti K."/>
            <person name="Lindquist E.A."/>
            <person name="Lipzen A."/>
            <person name="Lundell T."/>
            <person name="Morin E."/>
            <person name="Murat C."/>
            <person name="Sun H."/>
            <person name="Tunlid A."/>
            <person name="Henrissat B."/>
            <person name="Grigoriev I.V."/>
            <person name="Hibbett D.S."/>
            <person name="Martin F."/>
            <person name="Nordberg H.P."/>
            <person name="Cantor M.N."/>
            <person name="Hua S.X."/>
        </authorList>
    </citation>
    <scope>NUCLEOTIDE SEQUENCE [LARGE SCALE GENOMIC DNA]</scope>
    <source>
        <strain evidence="4 5">Foug A</strain>
    </source>
</reference>
<dbReference type="InParanoid" id="A0A0C3DWY3"/>
<dbReference type="Pfam" id="PF05049">
    <property type="entry name" value="IIGP"/>
    <property type="match status" value="1"/>
</dbReference>
<keyword evidence="5" id="KW-1185">Reference proteome</keyword>
<reference evidence="5" key="2">
    <citation type="submission" date="2015-01" db="EMBL/GenBank/DDBJ databases">
        <title>Evolutionary Origins and Diversification of the Mycorrhizal Mutualists.</title>
        <authorList>
            <consortium name="DOE Joint Genome Institute"/>
            <consortium name="Mycorrhizal Genomics Consortium"/>
            <person name="Kohler A."/>
            <person name="Kuo A."/>
            <person name="Nagy L.G."/>
            <person name="Floudas D."/>
            <person name="Copeland A."/>
            <person name="Barry K.W."/>
            <person name="Cichocki N."/>
            <person name="Veneault-Fourrey C."/>
            <person name="LaButti K."/>
            <person name="Lindquist E.A."/>
            <person name="Lipzen A."/>
            <person name="Lundell T."/>
            <person name="Morin E."/>
            <person name="Murat C."/>
            <person name="Riley R."/>
            <person name="Ohm R."/>
            <person name="Sun H."/>
            <person name="Tunlid A."/>
            <person name="Henrissat B."/>
            <person name="Grigoriev I.V."/>
            <person name="Hibbett D.S."/>
            <person name="Martin F."/>
        </authorList>
    </citation>
    <scope>NUCLEOTIDE SEQUENCE [LARGE SCALE GENOMIC DNA]</scope>
    <source>
        <strain evidence="5">Foug A</strain>
    </source>
</reference>
<feature type="domain" description="IRG-type G" evidence="3">
    <location>
        <begin position="293"/>
        <end position="490"/>
    </location>
</feature>
<sequence length="520" mass="58244">MKGRATLQDNLVPAVLCARGYHTECPLPVPSIEHLCTASFPEETTKYKEGLSTVFLPGHLHHRVWKGANRVLNCTMIQVPVIQALVTGAICLTGCGLLAWSIPKALEFIRTHPIHDNPRLRVLKSIKTGREYVLEMAQLMTDEATRATLRAKQARDESISALLLETSARHCEKNAIHRAEEARKRVNAILHSQQLHGSSESLDKQLAAARGAREQAEEQVRVAQQTTWDVASKVRAAQETAHNTAKEAANMTNAANQAREDAEERLRRGIQPLVIPTEKEIANAKSNVKYESGLFHFAVAGAAGCGKSSLINAIRGLENKHADAAGTGVIETTDTIGRYPDPNPTYPFVWYDIPGAGTLRQPDWQYFNAQGLFVFDCVIVLFDNRFSEIDIAILTNCRRFQIPTYIVRSKADVHIRNLMYDDGYSSDYDDSMRREAMYAAAQQRLVADTRETVRRNLKEANLPDQRVYIVSRRTLMPIVKQLLSRKMIDELELVKDMIEAACAHRCVFRPEADGPELHND</sequence>
<evidence type="ECO:0000256" key="1">
    <source>
        <dbReference type="ARBA" id="ARBA00005429"/>
    </source>
</evidence>